<feature type="transmembrane region" description="Helical" evidence="1">
    <location>
        <begin position="12"/>
        <end position="34"/>
    </location>
</feature>
<keyword evidence="1" id="KW-1133">Transmembrane helix</keyword>
<gene>
    <name evidence="2" type="ORF">A3L11_09435</name>
</gene>
<evidence type="ECO:0000256" key="1">
    <source>
        <dbReference type="SAM" id="Phobius"/>
    </source>
</evidence>
<dbReference type="KEGG" id="tsl:A3L11_09435"/>
<keyword evidence="1" id="KW-0472">Membrane</keyword>
<proteinExistence type="predicted"/>
<feature type="transmembrane region" description="Helical" evidence="1">
    <location>
        <begin position="46"/>
        <end position="67"/>
    </location>
</feature>
<dbReference type="GeneID" id="33318460"/>
<dbReference type="OrthoDB" id="100203at2157"/>
<reference evidence="2 3" key="1">
    <citation type="submission" date="2016-04" db="EMBL/GenBank/DDBJ databases">
        <title>Complete genome sequence of Thermococcus siculi type strain RG-20.</title>
        <authorList>
            <person name="Oger P.M."/>
        </authorList>
    </citation>
    <scope>NUCLEOTIDE SEQUENCE [LARGE SCALE GENOMIC DNA]</scope>
    <source>
        <strain evidence="2 3">RG-20</strain>
    </source>
</reference>
<protein>
    <submittedName>
        <fullName evidence="2">Uncharacterized protein</fullName>
    </submittedName>
</protein>
<accession>A0A2Z2MNL5</accession>
<sequence>MRKMVLEAYEIRFLTRLFTGFLVLFLATILLIIVELVGEGASQEALTGLLIYLVFAIVVVWLMVFSLRKMGEGPKRAARLAEETVFEGNRLVFPAELEFDYGRVTLTERPQRARPWKGFKRTGRRRASALEFPDEGFKFVATGEKGFADFPAIMITTKPYERTVIIFMTDRGEVTAKKLVTGTATGENLGVEVEGRRKELIGRFYSLPGKEKRVEVFLSAPENPEVAVKIGDSSTAEFRHPMLPDEKIVVFCPYGSLSIGNLLRTLKHPSTALGHGEFLLGFRLPRRGGELATYKFEVVLKEGPEW</sequence>
<dbReference type="RefSeq" id="WP_088856666.1">
    <property type="nucleotide sequence ID" value="NZ_CP015103.1"/>
</dbReference>
<dbReference type="EMBL" id="CP015103">
    <property type="protein sequence ID" value="ASJ09438.1"/>
    <property type="molecule type" value="Genomic_DNA"/>
</dbReference>
<evidence type="ECO:0000313" key="3">
    <source>
        <dbReference type="Proteomes" id="UP000250125"/>
    </source>
</evidence>
<keyword evidence="1" id="KW-0812">Transmembrane</keyword>
<evidence type="ECO:0000313" key="2">
    <source>
        <dbReference type="EMBL" id="ASJ09438.1"/>
    </source>
</evidence>
<dbReference type="AlphaFoldDB" id="A0A2Z2MNL5"/>
<keyword evidence="3" id="KW-1185">Reference proteome</keyword>
<organism evidence="2 3">
    <name type="scientific">Thermococcus siculi</name>
    <dbReference type="NCBI Taxonomy" id="72803"/>
    <lineage>
        <taxon>Archaea</taxon>
        <taxon>Methanobacteriati</taxon>
        <taxon>Methanobacteriota</taxon>
        <taxon>Thermococci</taxon>
        <taxon>Thermococcales</taxon>
        <taxon>Thermococcaceae</taxon>
        <taxon>Thermococcus</taxon>
    </lineage>
</organism>
<dbReference type="Proteomes" id="UP000250125">
    <property type="component" value="Chromosome"/>
</dbReference>
<name>A0A2Z2MNL5_9EURY</name>